<gene>
    <name evidence="1" type="ORF">N3K66_000525</name>
</gene>
<reference evidence="1" key="1">
    <citation type="submission" date="2022-10" db="EMBL/GenBank/DDBJ databases">
        <title>Complete Genome of Trichothecium roseum strain YXFP-22015, a Plant Pathogen Isolated from Citrus.</title>
        <authorList>
            <person name="Wang Y."/>
            <person name="Zhu L."/>
        </authorList>
    </citation>
    <scope>NUCLEOTIDE SEQUENCE</scope>
    <source>
        <strain evidence="1">YXFP-22015</strain>
    </source>
</reference>
<evidence type="ECO:0000313" key="2">
    <source>
        <dbReference type="Proteomes" id="UP001163324"/>
    </source>
</evidence>
<comment type="caution">
    <text evidence="1">The sequence shown here is derived from an EMBL/GenBank/DDBJ whole genome shotgun (WGS) entry which is preliminary data.</text>
</comment>
<name>A0ACC0VDN4_9HYPO</name>
<evidence type="ECO:0000313" key="1">
    <source>
        <dbReference type="EMBL" id="KAI9903996.1"/>
    </source>
</evidence>
<keyword evidence="2" id="KW-1185">Reference proteome</keyword>
<proteinExistence type="predicted"/>
<dbReference type="Proteomes" id="UP001163324">
    <property type="component" value="Chromosome 1"/>
</dbReference>
<accession>A0ACC0VDN4</accession>
<organism evidence="1 2">
    <name type="scientific">Trichothecium roseum</name>
    <dbReference type="NCBI Taxonomy" id="47278"/>
    <lineage>
        <taxon>Eukaryota</taxon>
        <taxon>Fungi</taxon>
        <taxon>Dikarya</taxon>
        <taxon>Ascomycota</taxon>
        <taxon>Pezizomycotina</taxon>
        <taxon>Sordariomycetes</taxon>
        <taxon>Hypocreomycetidae</taxon>
        <taxon>Hypocreales</taxon>
        <taxon>Hypocreales incertae sedis</taxon>
        <taxon>Trichothecium</taxon>
    </lineage>
</organism>
<protein>
    <submittedName>
        <fullName evidence="1">Uncharacterized protein</fullName>
    </submittedName>
</protein>
<sequence>MFCSEPYDSPFTKAITTVATVFESLWKRGPAAILETSPQLIQTLHRLHTTMESPHERHRPSTVLAILVLQHFENISAAFGSRGSSRTHHNGALALLSSVSAEPNRTVSDEKLGYLMRYALHTEVSAALRQGTSIPDGVRSWLGNPLMMSAPSNPSSSLDILGVLVSDARSSYMDLTRRGRFPPCSETDLSFWRDKIHDLNSRLLSWANNVPAHWRPLRLASAWDMKASVVTYLSGCDVYPSCQIASIWNLWRTYRLLTLQVQVALFRALPEPRGAYATCQAAVQNIVDGLCYSVPFYLGDRTRPCSITDFGRSEISLPSYHGLPPDKVGDRDLVVADEHYRHTVAQGPWHIMGPLSRVLTLFNEKDGDALADMLRPGQRDWIRQQFLRTVAILHLPTGDGDGGAGSVPLSTKALMGAVDLTGADRIATNIRKRLALSGGS</sequence>
<dbReference type="EMBL" id="CM047940">
    <property type="protein sequence ID" value="KAI9903996.1"/>
    <property type="molecule type" value="Genomic_DNA"/>
</dbReference>